<reference evidence="4" key="1">
    <citation type="submission" date="2016-05" db="EMBL/GenBank/DDBJ databases">
        <title>Microbial consortia oxidize butane by reversing methanogenesis.</title>
        <authorList>
            <person name="Laso-Perez R."/>
            <person name="Richter M."/>
            <person name="Wegener G."/>
            <person name="Musat F."/>
        </authorList>
    </citation>
    <scope>NUCLEOTIDE SEQUENCE [LARGE SCALE GENOMIC DNA]</scope>
    <source>
        <strain evidence="4">BOX2</strain>
    </source>
</reference>
<keyword evidence="4" id="KW-0436">Ligase</keyword>
<accession>A0A1F2PCW7</accession>
<evidence type="ECO:0000256" key="1">
    <source>
        <dbReference type="ARBA" id="ARBA00022801"/>
    </source>
</evidence>
<dbReference type="NCBIfam" id="TIGR02258">
    <property type="entry name" value="2_5_ligase"/>
    <property type="match status" value="1"/>
</dbReference>
<dbReference type="AlphaFoldDB" id="A0A1F2PCW7"/>
<feature type="domain" description="Phosphoesterase HXTX" evidence="3">
    <location>
        <begin position="12"/>
        <end position="91"/>
    </location>
</feature>
<feature type="short sequence motif" description="HXTX 1" evidence="2">
    <location>
        <begin position="42"/>
        <end position="45"/>
    </location>
</feature>
<dbReference type="GO" id="GO:0008664">
    <property type="term" value="F:RNA 2',3'-cyclic 3'-phosphodiesterase activity"/>
    <property type="evidence" value="ECO:0007669"/>
    <property type="project" value="UniProtKB-EC"/>
</dbReference>
<dbReference type="Pfam" id="PF02834">
    <property type="entry name" value="LigT_PEase"/>
    <property type="match status" value="2"/>
</dbReference>
<keyword evidence="5" id="KW-1185">Reference proteome</keyword>
<organism evidence="4 5">
    <name type="scientific">Candidatus Syntropharchaeum caldarium</name>
    <dbReference type="NCBI Taxonomy" id="1838285"/>
    <lineage>
        <taxon>Archaea</taxon>
        <taxon>Methanobacteriati</taxon>
        <taxon>Methanobacteriota</taxon>
        <taxon>Stenosarchaea group</taxon>
        <taxon>Methanomicrobia</taxon>
        <taxon>Methanosarcinales</taxon>
        <taxon>ANME-2 cluster</taxon>
        <taxon>Candidatus Syntropharchaeum</taxon>
    </lineage>
</organism>
<feature type="short sequence motif" description="HXTX 2" evidence="2">
    <location>
        <begin position="126"/>
        <end position="129"/>
    </location>
</feature>
<evidence type="ECO:0000259" key="3">
    <source>
        <dbReference type="Pfam" id="PF02834"/>
    </source>
</evidence>
<dbReference type="InterPro" id="IPR004175">
    <property type="entry name" value="RNA_CPDase"/>
</dbReference>
<comment type="similarity">
    <text evidence="2">Belongs to the 2H phosphoesterase superfamily. ThpR family.</text>
</comment>
<comment type="caution">
    <text evidence="4">The sequence shown here is derived from an EMBL/GenBank/DDBJ whole genome shotgun (WGS) entry which is preliminary data.</text>
</comment>
<keyword evidence="1 2" id="KW-0378">Hydrolase</keyword>
<dbReference type="GO" id="GO:0004113">
    <property type="term" value="F:2',3'-cyclic-nucleotide 3'-phosphodiesterase activity"/>
    <property type="evidence" value="ECO:0007669"/>
    <property type="project" value="InterPro"/>
</dbReference>
<dbReference type="HAMAP" id="MF_01940">
    <property type="entry name" value="RNA_CPDase"/>
    <property type="match status" value="1"/>
</dbReference>
<gene>
    <name evidence="4" type="ORF">SCAL_000162</name>
</gene>
<dbReference type="Gene3D" id="3.90.1140.10">
    <property type="entry name" value="Cyclic phosphodiesterase"/>
    <property type="match status" value="1"/>
</dbReference>
<feature type="domain" description="Phosphoesterase HXTX" evidence="3">
    <location>
        <begin position="97"/>
        <end position="177"/>
    </location>
</feature>
<evidence type="ECO:0000313" key="4">
    <source>
        <dbReference type="EMBL" id="OFV68486.1"/>
    </source>
</evidence>
<dbReference type="InterPro" id="IPR009097">
    <property type="entry name" value="Cyclic_Pdiesterase"/>
</dbReference>
<dbReference type="Proteomes" id="UP000186940">
    <property type="component" value="Unassembled WGS sequence"/>
</dbReference>
<sequence>MSDKIRAFIAVDMPIEIQTAIRDLQQGLNISGVKPVNPSLIHVTLKFLGETPQKKIEKVCRVLDSIDVPRFEVHVKGVGVFPKLKNPRVVWVGLEDDSNLQQIVGMLEEDLSKLGFERERKKFSSHLTIARVKRAGKEEQLMVADFVRNNSDFNAGTVLINEVKLKKSVLTPQGPIYSDIHTKELK</sequence>
<dbReference type="InterPro" id="IPR014051">
    <property type="entry name" value="Phosphoesterase_HXTX"/>
</dbReference>
<protein>
    <recommendedName>
        <fullName evidence="2">RNA 2',3'-cyclic phosphodiesterase</fullName>
        <shortName evidence="2">RNA 2',3'-CPDase</shortName>
        <ecNumber evidence="2">3.1.4.58</ecNumber>
    </recommendedName>
</protein>
<dbReference type="GO" id="GO:0016874">
    <property type="term" value="F:ligase activity"/>
    <property type="evidence" value="ECO:0007669"/>
    <property type="project" value="UniProtKB-KW"/>
</dbReference>
<evidence type="ECO:0000256" key="2">
    <source>
        <dbReference type="HAMAP-Rule" id="MF_01940"/>
    </source>
</evidence>
<dbReference type="SUPFAM" id="SSF55144">
    <property type="entry name" value="LigT-like"/>
    <property type="match status" value="1"/>
</dbReference>
<comment type="catalytic activity">
    <reaction evidence="2">
        <text>a 3'-end 2',3'-cyclophospho-ribonucleotide-RNA + H2O = a 3'-end 2'-phospho-ribonucleotide-RNA + H(+)</text>
        <dbReference type="Rhea" id="RHEA:11828"/>
        <dbReference type="Rhea" id="RHEA-COMP:10464"/>
        <dbReference type="Rhea" id="RHEA-COMP:17353"/>
        <dbReference type="ChEBI" id="CHEBI:15377"/>
        <dbReference type="ChEBI" id="CHEBI:15378"/>
        <dbReference type="ChEBI" id="CHEBI:83064"/>
        <dbReference type="ChEBI" id="CHEBI:173113"/>
        <dbReference type="EC" id="3.1.4.58"/>
    </reaction>
</comment>
<feature type="active site" description="Proton acceptor" evidence="2">
    <location>
        <position position="126"/>
    </location>
</feature>
<dbReference type="EC" id="3.1.4.58" evidence="2"/>
<dbReference type="PATRIC" id="fig|1838285.3.peg.165"/>
<dbReference type="PANTHER" id="PTHR35561">
    <property type="entry name" value="RNA 2',3'-CYCLIC PHOSPHODIESTERASE"/>
    <property type="match status" value="1"/>
</dbReference>
<name>A0A1F2PCW7_9EURY</name>
<dbReference type="STRING" id="1838285.SCAL_000162"/>
<comment type="function">
    <text evidence="2">Hydrolyzes RNA 2',3'-cyclic phosphodiester to an RNA 2'-phosphomonoester.</text>
</comment>
<proteinExistence type="inferred from homology"/>
<feature type="active site" description="Proton donor" evidence="2">
    <location>
        <position position="42"/>
    </location>
</feature>
<dbReference type="PANTHER" id="PTHR35561:SF1">
    <property type="entry name" value="RNA 2',3'-CYCLIC PHOSPHODIESTERASE"/>
    <property type="match status" value="1"/>
</dbReference>
<dbReference type="EMBL" id="LYOS01000001">
    <property type="protein sequence ID" value="OFV68486.1"/>
    <property type="molecule type" value="Genomic_DNA"/>
</dbReference>
<evidence type="ECO:0000313" key="5">
    <source>
        <dbReference type="Proteomes" id="UP000186940"/>
    </source>
</evidence>